<sequence length="107" mass="12308">MRLKKKISRQSKIFKKAINAKWAFYWAKFMTEAATICRKYTHEVIEGKGTDYEYTHPSCDGCPFNVEKFGEHKICGCILSAPDDWDEPKVIGHIVRTIIHEMAGGKK</sequence>
<proteinExistence type="predicted"/>
<organism evidence="1 2">
    <name type="scientific">Dorea longicatena</name>
    <dbReference type="NCBI Taxonomy" id="88431"/>
    <lineage>
        <taxon>Bacteria</taxon>
        <taxon>Bacillati</taxon>
        <taxon>Bacillota</taxon>
        <taxon>Clostridia</taxon>
        <taxon>Lachnospirales</taxon>
        <taxon>Lachnospiraceae</taxon>
        <taxon>Dorea</taxon>
    </lineage>
</organism>
<accession>A0A173WNI3</accession>
<protein>
    <submittedName>
        <fullName evidence="1">Uncharacterized protein</fullName>
    </submittedName>
</protein>
<evidence type="ECO:0000313" key="2">
    <source>
        <dbReference type="Proteomes" id="UP000095439"/>
    </source>
</evidence>
<dbReference type="EMBL" id="CYYY01000001">
    <property type="protein sequence ID" value="CUN41063.1"/>
    <property type="molecule type" value="Genomic_DNA"/>
</dbReference>
<reference evidence="1 2" key="1">
    <citation type="submission" date="2015-09" db="EMBL/GenBank/DDBJ databases">
        <authorList>
            <consortium name="Pathogen Informatics"/>
        </authorList>
    </citation>
    <scope>NUCLEOTIDE SEQUENCE [LARGE SCALE GENOMIC DNA]</scope>
    <source>
        <strain evidence="1 2">2789STDY5608866</strain>
    </source>
</reference>
<dbReference type="RefSeq" id="WP_055180291.1">
    <property type="nucleotide sequence ID" value="NZ_CABIWY010000001.1"/>
</dbReference>
<name>A0A173WNI3_9FIRM</name>
<dbReference type="Proteomes" id="UP000095439">
    <property type="component" value="Unassembled WGS sequence"/>
</dbReference>
<gene>
    <name evidence="1" type="ORF">ERS852423_00368</name>
</gene>
<dbReference type="AlphaFoldDB" id="A0A173WNI3"/>
<evidence type="ECO:0000313" key="1">
    <source>
        <dbReference type="EMBL" id="CUN41063.1"/>
    </source>
</evidence>